<gene>
    <name evidence="2" type="ORF">ETH_00016955</name>
</gene>
<evidence type="ECO:0000313" key="3">
    <source>
        <dbReference type="Proteomes" id="UP000030747"/>
    </source>
</evidence>
<dbReference type="AlphaFoldDB" id="U6KRF8"/>
<evidence type="ECO:0000313" key="2">
    <source>
        <dbReference type="EMBL" id="CDJ39498.1"/>
    </source>
</evidence>
<dbReference type="VEuPathDB" id="ToxoDB:ETH2_1041100"/>
<sequence>MPLFHRKDPSETKCPAAVGPQKVSEVSESGVLGSSNQPTEGTATGVITSIAQGNPHYGEDVDDKIDNTGCSKEYGILQDCLDETDK</sequence>
<feature type="compositionally biased region" description="Basic and acidic residues" evidence="1">
    <location>
        <begin position="1"/>
        <end position="11"/>
    </location>
</feature>
<feature type="compositionally biased region" description="Low complexity" evidence="1">
    <location>
        <begin position="23"/>
        <end position="35"/>
    </location>
</feature>
<keyword evidence="3" id="KW-1185">Reference proteome</keyword>
<organism evidence="2 3">
    <name type="scientific">Eimeria tenella</name>
    <name type="common">Coccidian parasite</name>
    <dbReference type="NCBI Taxonomy" id="5802"/>
    <lineage>
        <taxon>Eukaryota</taxon>
        <taxon>Sar</taxon>
        <taxon>Alveolata</taxon>
        <taxon>Apicomplexa</taxon>
        <taxon>Conoidasida</taxon>
        <taxon>Coccidia</taxon>
        <taxon>Eucoccidiorida</taxon>
        <taxon>Eimeriorina</taxon>
        <taxon>Eimeriidae</taxon>
        <taxon>Eimeria</taxon>
    </lineage>
</organism>
<feature type="region of interest" description="Disordered" evidence="1">
    <location>
        <begin position="1"/>
        <end position="45"/>
    </location>
</feature>
<dbReference type="EMBL" id="HG674448">
    <property type="protein sequence ID" value="CDJ39498.1"/>
    <property type="molecule type" value="Genomic_DNA"/>
</dbReference>
<reference evidence="2" key="1">
    <citation type="submission" date="2013-10" db="EMBL/GenBank/DDBJ databases">
        <title>Genomic analysis of the causative agents of coccidiosis in chickens.</title>
        <authorList>
            <person name="Reid A.J."/>
            <person name="Blake D."/>
            <person name="Billington K."/>
            <person name="Browne H."/>
            <person name="Dunn M."/>
            <person name="Hung S."/>
            <person name="Kawahara F."/>
            <person name="Miranda-Saavedra D."/>
            <person name="Mourier T."/>
            <person name="Nagra H."/>
            <person name="Otto T.D."/>
            <person name="Rawlings N."/>
            <person name="Sanchez A."/>
            <person name="Sanders M."/>
            <person name="Subramaniam C."/>
            <person name="Tay Y."/>
            <person name="Dear P."/>
            <person name="Doerig C."/>
            <person name="Gruber A."/>
            <person name="Parkinson J."/>
            <person name="Shirley M."/>
            <person name="Wan K.L."/>
            <person name="Berriman M."/>
            <person name="Tomley F."/>
            <person name="Pain A."/>
        </authorList>
    </citation>
    <scope>NUCLEOTIDE SEQUENCE [LARGE SCALE GENOMIC DNA]</scope>
    <source>
        <strain evidence="2">Houghton</strain>
    </source>
</reference>
<name>U6KRF8_EIMTE</name>
<dbReference type="Proteomes" id="UP000030747">
    <property type="component" value="Unassembled WGS sequence"/>
</dbReference>
<dbReference type="RefSeq" id="XP_013230253.1">
    <property type="nucleotide sequence ID" value="XM_013374799.1"/>
</dbReference>
<dbReference type="VEuPathDB" id="ToxoDB:ETH_00016955"/>
<evidence type="ECO:0000256" key="1">
    <source>
        <dbReference type="SAM" id="MobiDB-lite"/>
    </source>
</evidence>
<accession>U6KRF8</accession>
<dbReference type="GeneID" id="25252542"/>
<protein>
    <submittedName>
        <fullName evidence="2">Uncharacterized protein</fullName>
    </submittedName>
</protein>
<feature type="compositionally biased region" description="Polar residues" evidence="1">
    <location>
        <begin position="36"/>
        <end position="45"/>
    </location>
</feature>
<proteinExistence type="predicted"/>
<dbReference type="OrthoDB" id="5586401at2759"/>
<reference evidence="2" key="2">
    <citation type="submission" date="2013-10" db="EMBL/GenBank/DDBJ databases">
        <authorList>
            <person name="Aslett M."/>
        </authorList>
    </citation>
    <scope>NUCLEOTIDE SEQUENCE [LARGE SCALE GENOMIC DNA]</scope>
    <source>
        <strain evidence="2">Houghton</strain>
    </source>
</reference>